<keyword evidence="3" id="KW-0238">DNA-binding</keyword>
<dbReference type="Gene3D" id="3.90.220.20">
    <property type="entry name" value="DNA methylase specificity domains"/>
    <property type="match status" value="2"/>
</dbReference>
<feature type="domain" description="Type I restriction modification DNA specificity" evidence="4">
    <location>
        <begin position="2"/>
        <end position="171"/>
    </location>
</feature>
<comment type="caution">
    <text evidence="5">The sequence shown here is derived from an EMBL/GenBank/DDBJ whole genome shotgun (WGS) entry which is preliminary data.</text>
</comment>
<evidence type="ECO:0000313" key="5">
    <source>
        <dbReference type="EMBL" id="GAA1792111.1"/>
    </source>
</evidence>
<sequence length="376" mass="41336">MMVDWVLTSLGEFCSITMGQSPAGAAVNRNADGLPLLNGPTEFGPRHPVPVQWASHWSKEAEAGDLLFCVRGSTTGRMNWADQKYAIGRGIASIRGKNPSDTRFARAVIDLRLAGLLQQATGSTFPNLSRGQLSEVDFLCPPKAERERIAGMLGAFDDLIETNRRLATDLENLARALSSRPLGRVPLVDVADVPRLVQRRPEGFVDHYSIPAYDAGYLASREPSESILSGKQMLDADSVLISRLNPTSERTWMVYPDVEVRAVCSPEFAVVRGTKELPTEVLWAFASSREFWDQMRGSVGGTTNSRQRVDKAAIPTFEVPDPKELSRREVATIQTCVRSAVELRREAAAVSSQRDELLPLLMSGKVRVRDAEATVL</sequence>
<dbReference type="PANTHER" id="PTHR30408:SF13">
    <property type="entry name" value="TYPE I RESTRICTION ENZYME HINDI SPECIFICITY SUBUNIT"/>
    <property type="match status" value="1"/>
</dbReference>
<dbReference type="EMBL" id="BAAAPO010000025">
    <property type="protein sequence ID" value="GAA1792111.1"/>
    <property type="molecule type" value="Genomic_DNA"/>
</dbReference>
<protein>
    <recommendedName>
        <fullName evidence="4">Type I restriction modification DNA specificity domain-containing protein</fullName>
    </recommendedName>
</protein>
<proteinExistence type="inferred from homology"/>
<dbReference type="CDD" id="cd17496">
    <property type="entry name" value="RMtype1_S_BliBORF2384P-TRD1-CR1_like"/>
    <property type="match status" value="1"/>
</dbReference>
<evidence type="ECO:0000256" key="3">
    <source>
        <dbReference type="ARBA" id="ARBA00023125"/>
    </source>
</evidence>
<accession>A0ABP4XV04</accession>
<keyword evidence="6" id="KW-1185">Reference proteome</keyword>
<evidence type="ECO:0000256" key="1">
    <source>
        <dbReference type="ARBA" id="ARBA00010923"/>
    </source>
</evidence>
<dbReference type="InterPro" id="IPR044946">
    <property type="entry name" value="Restrct_endonuc_typeI_TRD_sf"/>
</dbReference>
<evidence type="ECO:0000256" key="2">
    <source>
        <dbReference type="ARBA" id="ARBA00022747"/>
    </source>
</evidence>
<keyword evidence="2" id="KW-0680">Restriction system</keyword>
<evidence type="ECO:0000313" key="6">
    <source>
        <dbReference type="Proteomes" id="UP001499938"/>
    </source>
</evidence>
<dbReference type="InterPro" id="IPR000055">
    <property type="entry name" value="Restrct_endonuc_typeI_TRD"/>
</dbReference>
<dbReference type="InterPro" id="IPR052021">
    <property type="entry name" value="Type-I_RS_S_subunit"/>
</dbReference>
<comment type="similarity">
    <text evidence="1">Belongs to the type-I restriction system S methylase family.</text>
</comment>
<dbReference type="PANTHER" id="PTHR30408">
    <property type="entry name" value="TYPE-1 RESTRICTION ENZYME ECOKI SPECIFICITY PROTEIN"/>
    <property type="match status" value="1"/>
</dbReference>
<evidence type="ECO:0000259" key="4">
    <source>
        <dbReference type="Pfam" id="PF01420"/>
    </source>
</evidence>
<dbReference type="Pfam" id="PF01420">
    <property type="entry name" value="Methylase_S"/>
    <property type="match status" value="1"/>
</dbReference>
<organism evidence="5 6">
    <name type="scientific">Nostocoides veronense</name>
    <dbReference type="NCBI Taxonomy" id="330836"/>
    <lineage>
        <taxon>Bacteria</taxon>
        <taxon>Bacillati</taxon>
        <taxon>Actinomycetota</taxon>
        <taxon>Actinomycetes</taxon>
        <taxon>Micrococcales</taxon>
        <taxon>Intrasporangiaceae</taxon>
        <taxon>Nostocoides</taxon>
    </lineage>
</organism>
<dbReference type="SUPFAM" id="SSF116734">
    <property type="entry name" value="DNA methylase specificity domain"/>
    <property type="match status" value="2"/>
</dbReference>
<reference evidence="6" key="1">
    <citation type="journal article" date="2019" name="Int. J. Syst. Evol. Microbiol.">
        <title>The Global Catalogue of Microorganisms (GCM) 10K type strain sequencing project: providing services to taxonomists for standard genome sequencing and annotation.</title>
        <authorList>
            <consortium name="The Broad Institute Genomics Platform"/>
            <consortium name="The Broad Institute Genome Sequencing Center for Infectious Disease"/>
            <person name="Wu L."/>
            <person name="Ma J."/>
        </authorList>
    </citation>
    <scope>NUCLEOTIDE SEQUENCE [LARGE SCALE GENOMIC DNA]</scope>
    <source>
        <strain evidence="6">JCM 15592</strain>
    </source>
</reference>
<dbReference type="Proteomes" id="UP001499938">
    <property type="component" value="Unassembled WGS sequence"/>
</dbReference>
<name>A0ABP4XV04_9MICO</name>
<gene>
    <name evidence="5" type="ORF">GCM10009811_16090</name>
</gene>